<protein>
    <recommendedName>
        <fullName evidence="4">ADP-ribose 1''-phosphate phosphatase</fullName>
        <ecNumber evidence="3">3.1.3.84</ecNumber>
    </recommendedName>
</protein>
<sequence length="381" mass="42910">MAGADILQYYAFLQLPLDSTLEDLDTRYLDLTLDLTSKRALMYATKEEVQEQLQYLDNAYAALLPIIPLGADDVEFVQEPMTMRDLETARDRMETPRTTIADHWHPPLPENSPSPETPSPESDYNDDETVIAPGFEVEEIEGDIFEVPDRAVIVHSVNCQGVWGSGIAAALRKAVPQAYSIYRAHCKRAKKPYDLLGTCLLIPPQRQDYAHKKDKIKDGDDSKATFPPESVVFDKRRWIACLFTSIGYGKSNMAINNPGKAPKETILINTRYALEELRTRLETLGPSNFDERTSWKTDDEKPGEIWSVRFSSGAFGVPWKETREILEQEFAGFERPWTVVEKNMQASEQTEEDDNGKSLGSSDSPALARLRLTLGKRSVSA</sequence>
<evidence type="ECO:0000313" key="9">
    <source>
        <dbReference type="EMBL" id="KAK5063302.1"/>
    </source>
</evidence>
<feature type="region of interest" description="Disordered" evidence="7">
    <location>
        <begin position="341"/>
        <end position="368"/>
    </location>
</feature>
<dbReference type="EMBL" id="JAVRRF010000007">
    <property type="protein sequence ID" value="KAK5063302.1"/>
    <property type="molecule type" value="Genomic_DNA"/>
</dbReference>
<evidence type="ECO:0000256" key="3">
    <source>
        <dbReference type="ARBA" id="ARBA00012983"/>
    </source>
</evidence>
<accession>A0ABR0JFM1</accession>
<gene>
    <name evidence="9" type="primary">POA1</name>
    <name evidence="9" type="ORF">LTR69_004008</name>
</gene>
<dbReference type="Gene3D" id="3.40.220.10">
    <property type="entry name" value="Leucine Aminopeptidase, subunit E, domain 1"/>
    <property type="match status" value="1"/>
</dbReference>
<evidence type="ECO:0000256" key="4">
    <source>
        <dbReference type="ARBA" id="ARBA00019744"/>
    </source>
</evidence>
<comment type="similarity">
    <text evidence="2">Belongs to the POA1 family.</text>
</comment>
<keyword evidence="9" id="KW-0378">Hydrolase</keyword>
<comment type="catalytic activity">
    <reaction evidence="6">
        <text>ADP-alpha-D-ribose 1''-phosphate + H2O = ADP-D-ribose + phosphate</text>
        <dbReference type="Rhea" id="RHEA:25029"/>
        <dbReference type="ChEBI" id="CHEBI:15377"/>
        <dbReference type="ChEBI" id="CHEBI:43474"/>
        <dbReference type="ChEBI" id="CHEBI:57967"/>
        <dbReference type="ChEBI" id="CHEBI:58753"/>
        <dbReference type="EC" id="3.1.3.84"/>
    </reaction>
</comment>
<feature type="compositionally biased region" description="Pro residues" evidence="7">
    <location>
        <begin position="106"/>
        <end position="118"/>
    </location>
</feature>
<dbReference type="PANTHER" id="PTHR12521">
    <property type="entry name" value="PROTEIN C6ORF130"/>
    <property type="match status" value="1"/>
</dbReference>
<dbReference type="SUPFAM" id="SSF52949">
    <property type="entry name" value="Macro domain-like"/>
    <property type="match status" value="1"/>
</dbReference>
<evidence type="ECO:0000256" key="7">
    <source>
        <dbReference type="SAM" id="MobiDB-lite"/>
    </source>
</evidence>
<dbReference type="InterPro" id="IPR002589">
    <property type="entry name" value="Macro_dom"/>
</dbReference>
<feature type="compositionally biased region" description="Basic and acidic residues" evidence="7">
    <location>
        <begin position="86"/>
        <end position="105"/>
    </location>
</feature>
<comment type="function">
    <text evidence="1">Highly specific phosphatase involved in the metabolism of ADP-ribose 1''-phosphate (Appr1p) which is produced as a consequence of tRNA splicing.</text>
</comment>
<dbReference type="EC" id="3.1.3.84" evidence="3"/>
<proteinExistence type="inferred from homology"/>
<dbReference type="InterPro" id="IPR043472">
    <property type="entry name" value="Macro_dom-like"/>
</dbReference>
<reference evidence="9 10" key="1">
    <citation type="submission" date="2023-08" db="EMBL/GenBank/DDBJ databases">
        <title>Black Yeasts Isolated from many extreme environments.</title>
        <authorList>
            <person name="Coleine C."/>
            <person name="Stajich J.E."/>
            <person name="Selbmann L."/>
        </authorList>
    </citation>
    <scope>NUCLEOTIDE SEQUENCE [LARGE SCALE GENOMIC DNA]</scope>
    <source>
        <strain evidence="9 10">CCFEE 6328</strain>
    </source>
</reference>
<evidence type="ECO:0000313" key="10">
    <source>
        <dbReference type="Proteomes" id="UP001345691"/>
    </source>
</evidence>
<evidence type="ECO:0000256" key="2">
    <source>
        <dbReference type="ARBA" id="ARBA00006575"/>
    </source>
</evidence>
<evidence type="ECO:0000259" key="8">
    <source>
        <dbReference type="PROSITE" id="PS51154"/>
    </source>
</evidence>
<keyword evidence="10" id="KW-1185">Reference proteome</keyword>
<dbReference type="InterPro" id="IPR050892">
    <property type="entry name" value="ADP-ribose_metab_enzymes"/>
</dbReference>
<evidence type="ECO:0000256" key="5">
    <source>
        <dbReference type="ARBA" id="ARBA00022912"/>
    </source>
</evidence>
<dbReference type="PROSITE" id="PS51154">
    <property type="entry name" value="MACRO"/>
    <property type="match status" value="1"/>
</dbReference>
<feature type="domain" description="Macro" evidence="8">
    <location>
        <begin position="124"/>
        <end position="348"/>
    </location>
</feature>
<keyword evidence="5" id="KW-0904">Protein phosphatase</keyword>
<organism evidence="9 10">
    <name type="scientific">Exophiala sideris</name>
    <dbReference type="NCBI Taxonomy" id="1016849"/>
    <lineage>
        <taxon>Eukaryota</taxon>
        <taxon>Fungi</taxon>
        <taxon>Dikarya</taxon>
        <taxon>Ascomycota</taxon>
        <taxon>Pezizomycotina</taxon>
        <taxon>Eurotiomycetes</taxon>
        <taxon>Chaetothyriomycetidae</taxon>
        <taxon>Chaetothyriales</taxon>
        <taxon>Herpotrichiellaceae</taxon>
        <taxon>Exophiala</taxon>
    </lineage>
</organism>
<name>A0ABR0JFM1_9EURO</name>
<dbReference type="PANTHER" id="PTHR12521:SF0">
    <property type="entry name" value="ADP-RIBOSE GLYCOHYDROLASE OARD1"/>
    <property type="match status" value="1"/>
</dbReference>
<dbReference type="Proteomes" id="UP001345691">
    <property type="component" value="Unassembled WGS sequence"/>
</dbReference>
<dbReference type="GO" id="GO:0016787">
    <property type="term" value="F:hydrolase activity"/>
    <property type="evidence" value="ECO:0007669"/>
    <property type="project" value="UniProtKB-KW"/>
</dbReference>
<feature type="region of interest" description="Disordered" evidence="7">
    <location>
        <begin position="86"/>
        <end position="127"/>
    </location>
</feature>
<evidence type="ECO:0000256" key="6">
    <source>
        <dbReference type="ARBA" id="ARBA00034427"/>
    </source>
</evidence>
<evidence type="ECO:0000256" key="1">
    <source>
        <dbReference type="ARBA" id="ARBA00002432"/>
    </source>
</evidence>
<comment type="caution">
    <text evidence="9">The sequence shown here is derived from an EMBL/GenBank/DDBJ whole genome shotgun (WGS) entry which is preliminary data.</text>
</comment>
<dbReference type="Pfam" id="PF01661">
    <property type="entry name" value="Macro"/>
    <property type="match status" value="1"/>
</dbReference>